<feature type="domain" description="Helitron helicase-like" evidence="1">
    <location>
        <begin position="251"/>
        <end position="347"/>
    </location>
</feature>
<dbReference type="AlphaFoldDB" id="A0AAV5ILQ5"/>
<evidence type="ECO:0000313" key="3">
    <source>
        <dbReference type="Proteomes" id="UP001054252"/>
    </source>
</evidence>
<accession>A0AAV5ILQ5</accession>
<name>A0AAV5ILQ5_9ROSI</name>
<gene>
    <name evidence="2" type="ORF">SLEP1_g12438</name>
</gene>
<comment type="caution">
    <text evidence="2">The sequence shown here is derived from an EMBL/GenBank/DDBJ whole genome shotgun (WGS) entry which is preliminary data.</text>
</comment>
<sequence length="687" mass="78847">MPLSAYSNDKSSINVVDESTNLDAQPHVSKGNESHVYMENLAIVSLGTPMAPSEIYTDASQPFNRSTLCDMSNSYLLNPFEHNVKRKKNCDDDVFLVIDSSHRQKLESKNLDPETIIALKEMLDPNNALAKSFRYARDHFIEDNLEGVKMRLIRQRNKDGRTYNLPSASELAALVVGYIDGSIGDRDIIIETQSRLLQCIDVHHPFYLALQFPLLFSYGEDGYRNDVMLNLLASSKDGGRKIVSIREAFTFRLQNKEKETLILLSSRKLFPHFMVDAYTMIEAQRLNFLKYNQTLLRADLYKGLNNALSRGEKQASAIGMRIVLPSSFTGGPKYMSENCKDAFAICHWADDKPKSVKDLDKIISAEIPDDVLDPELYDVVKACMMHGPCGRANPKSPCMKGGKNCTKHFPRGFCSRTTIDEEGFPHYRRKDNGRTVKKKGVELDNQYVVPYNAKLLLKYKAHLNVEYTCQTSAIKYLFEYIHKGDCRYVSACEAAWRIFGFPIHYRSPSVQRLSFHLEDKKYVIYRDNDDIEEVLSKVDSKKTMFEAWMEANRKFDFARELIYAEFPTQFVYNEQIHEWTKRNKGFAIGRIAHVLLGIREESYLRILLNIQRGCRSYKAIRTINGTVFPNFKEACYALGLLADDKEYIAAINEAHLWGQTGHFLRQLFASLLYSKSMCRPEHVWDSC</sequence>
<organism evidence="2 3">
    <name type="scientific">Rubroshorea leprosula</name>
    <dbReference type="NCBI Taxonomy" id="152421"/>
    <lineage>
        <taxon>Eukaryota</taxon>
        <taxon>Viridiplantae</taxon>
        <taxon>Streptophyta</taxon>
        <taxon>Embryophyta</taxon>
        <taxon>Tracheophyta</taxon>
        <taxon>Spermatophyta</taxon>
        <taxon>Magnoliopsida</taxon>
        <taxon>eudicotyledons</taxon>
        <taxon>Gunneridae</taxon>
        <taxon>Pentapetalae</taxon>
        <taxon>rosids</taxon>
        <taxon>malvids</taxon>
        <taxon>Malvales</taxon>
        <taxon>Dipterocarpaceae</taxon>
        <taxon>Rubroshorea</taxon>
    </lineage>
</organism>
<protein>
    <recommendedName>
        <fullName evidence="1">Helitron helicase-like domain-containing protein</fullName>
    </recommendedName>
</protein>
<dbReference type="InterPro" id="IPR025476">
    <property type="entry name" value="Helitron_helicase-like"/>
</dbReference>
<dbReference type="PANTHER" id="PTHR45786">
    <property type="entry name" value="DNA BINDING PROTEIN-LIKE"/>
    <property type="match status" value="1"/>
</dbReference>
<evidence type="ECO:0000259" key="1">
    <source>
        <dbReference type="Pfam" id="PF14214"/>
    </source>
</evidence>
<evidence type="ECO:0000313" key="2">
    <source>
        <dbReference type="EMBL" id="GKU99621.1"/>
    </source>
</evidence>
<dbReference type="Pfam" id="PF14214">
    <property type="entry name" value="Helitron_like_N"/>
    <property type="match status" value="1"/>
</dbReference>
<dbReference type="Proteomes" id="UP001054252">
    <property type="component" value="Unassembled WGS sequence"/>
</dbReference>
<keyword evidence="3" id="KW-1185">Reference proteome</keyword>
<dbReference type="PANTHER" id="PTHR45786:SF66">
    <property type="entry name" value="HOOK MOTIF PROTEIN, PUTATIVE-RELATED"/>
    <property type="match status" value="1"/>
</dbReference>
<dbReference type="EMBL" id="BPVZ01000014">
    <property type="protein sequence ID" value="GKU99621.1"/>
    <property type="molecule type" value="Genomic_DNA"/>
</dbReference>
<proteinExistence type="predicted"/>
<reference evidence="2 3" key="1">
    <citation type="journal article" date="2021" name="Commun. Biol.">
        <title>The genome of Shorea leprosula (Dipterocarpaceae) highlights the ecological relevance of drought in aseasonal tropical rainforests.</title>
        <authorList>
            <person name="Ng K.K.S."/>
            <person name="Kobayashi M.J."/>
            <person name="Fawcett J.A."/>
            <person name="Hatakeyama M."/>
            <person name="Paape T."/>
            <person name="Ng C.H."/>
            <person name="Ang C.C."/>
            <person name="Tnah L.H."/>
            <person name="Lee C.T."/>
            <person name="Nishiyama T."/>
            <person name="Sese J."/>
            <person name="O'Brien M.J."/>
            <person name="Copetti D."/>
            <person name="Mohd Noor M.I."/>
            <person name="Ong R.C."/>
            <person name="Putra M."/>
            <person name="Sireger I.Z."/>
            <person name="Indrioko S."/>
            <person name="Kosugi Y."/>
            <person name="Izuno A."/>
            <person name="Isagi Y."/>
            <person name="Lee S.L."/>
            <person name="Shimizu K.K."/>
        </authorList>
    </citation>
    <scope>NUCLEOTIDE SEQUENCE [LARGE SCALE GENOMIC DNA]</scope>
    <source>
        <strain evidence="2">214</strain>
    </source>
</reference>